<feature type="transmembrane region" description="Helical" evidence="1">
    <location>
        <begin position="139"/>
        <end position="156"/>
    </location>
</feature>
<feature type="transmembrane region" description="Helical" evidence="1">
    <location>
        <begin position="521"/>
        <end position="542"/>
    </location>
</feature>
<feature type="transmembrane region" description="Helical" evidence="1">
    <location>
        <begin position="402"/>
        <end position="419"/>
    </location>
</feature>
<evidence type="ECO:0000313" key="3">
    <source>
        <dbReference type="EMBL" id="AVW91346.1"/>
    </source>
</evidence>
<dbReference type="OrthoDB" id="7793556at2"/>
<evidence type="ECO:0000313" key="4">
    <source>
        <dbReference type="Proteomes" id="UP000241447"/>
    </source>
</evidence>
<feature type="transmembrane region" description="Helical" evidence="1">
    <location>
        <begin position="347"/>
        <end position="370"/>
    </location>
</feature>
<proteinExistence type="predicted"/>
<sequence length="621" mass="64789">MDVMTLLTADAFTMLMLGVSAGLLIGVIPGLGGVFGLSILVPLTFGMGPESAISLLMGLAAAVTISDTIPAILIGVPGSAGASPTALDGHALAKQGQAGRAFIAAYTSAFFGGIFGALVLLAAIPFMTVAASWLKIPDYFAVAMLGLSCVVLLNGMKPREGLASALMGVTFSFVGLDSFTGEERWTFGSLYLWDGLPISIVLLSMFALPEIGPLLVRGRISARDVGFRKEDIILGMRDVWREKGLVVKSSALACIVGMIPGIGLSVISWLVYGIASRHRGDGPDFGQGNIRGVIAPESAANATEGGTLIPTLALGLPGSASMTLILSALIIQGIEPGPVLIAQHREIVVAIVIALLLANTIGSVMSLALTPLLVRIALLRANIVVAITVMAVSLSVTLPTPTLPVVLVLVVFGTLGILMRQQGWSRPSFVLGLVLGPILEKNFMLATQLNGFHWLIRPSIICAVVVLIAVLFMRRKYVHNRLQQDSRPEGAPLQWALIALSFALVALVAAGSYSFKMQAAVFPIVTAGGLFVVTLTMAKSAIYSGIAPVSQLPKALQADAKILLLLLAFAAMSVFIGAAPAVFLSVTIFSSPGQKTWWHSSAIGAICAVLVGGLEFSLYGL</sequence>
<feature type="transmembrane region" description="Helical" evidence="1">
    <location>
        <begin position="452"/>
        <end position="472"/>
    </location>
</feature>
<keyword evidence="1" id="KW-0812">Transmembrane</keyword>
<feature type="transmembrane region" description="Helical" evidence="1">
    <location>
        <begin position="103"/>
        <end position="127"/>
    </location>
</feature>
<name>A0A2R4M2I2_9RHOB</name>
<feature type="transmembrane region" description="Helical" evidence="1">
    <location>
        <begin position="250"/>
        <end position="272"/>
    </location>
</feature>
<feature type="transmembrane region" description="Helical" evidence="1">
    <location>
        <begin position="162"/>
        <end position="179"/>
    </location>
</feature>
<dbReference type="KEGG" id="cbak:DA792_09850"/>
<feature type="transmembrane region" description="Helical" evidence="1">
    <location>
        <begin position="191"/>
        <end position="208"/>
    </location>
</feature>
<organism evidence="3 4">
    <name type="scientific">Celeribacter baekdonensis</name>
    <dbReference type="NCBI Taxonomy" id="875171"/>
    <lineage>
        <taxon>Bacteria</taxon>
        <taxon>Pseudomonadati</taxon>
        <taxon>Pseudomonadota</taxon>
        <taxon>Alphaproteobacteria</taxon>
        <taxon>Rhodobacterales</taxon>
        <taxon>Roseobacteraceae</taxon>
        <taxon>Celeribacter</taxon>
    </lineage>
</organism>
<feature type="transmembrane region" description="Helical" evidence="1">
    <location>
        <begin position="12"/>
        <end position="41"/>
    </location>
</feature>
<accession>A0A2R4M2I2</accession>
<dbReference type="Proteomes" id="UP000241447">
    <property type="component" value="Chromosome"/>
</dbReference>
<feature type="transmembrane region" description="Helical" evidence="1">
    <location>
        <begin position="53"/>
        <end position="76"/>
    </location>
</feature>
<feature type="transmembrane region" description="Helical" evidence="1">
    <location>
        <begin position="493"/>
        <end position="515"/>
    </location>
</feature>
<dbReference type="InterPro" id="IPR002823">
    <property type="entry name" value="DUF112_TM"/>
</dbReference>
<feature type="transmembrane region" description="Helical" evidence="1">
    <location>
        <begin position="596"/>
        <end position="619"/>
    </location>
</feature>
<evidence type="ECO:0000259" key="2">
    <source>
        <dbReference type="Pfam" id="PF01970"/>
    </source>
</evidence>
<gene>
    <name evidence="3" type="ORF">DA792_09850</name>
</gene>
<keyword evidence="1" id="KW-1133">Transmembrane helix</keyword>
<dbReference type="PANTHER" id="PTHR35342">
    <property type="entry name" value="TRICARBOXYLIC TRANSPORT PROTEIN"/>
    <property type="match status" value="1"/>
</dbReference>
<dbReference type="RefSeq" id="WP_107719792.1">
    <property type="nucleotide sequence ID" value="NZ_CP028475.1"/>
</dbReference>
<feature type="transmembrane region" description="Helical" evidence="1">
    <location>
        <begin position="377"/>
        <end position="396"/>
    </location>
</feature>
<dbReference type="PANTHER" id="PTHR35342:SF5">
    <property type="entry name" value="TRICARBOXYLIC TRANSPORT PROTEIN"/>
    <property type="match status" value="1"/>
</dbReference>
<dbReference type="Pfam" id="PF01970">
    <property type="entry name" value="TctA"/>
    <property type="match status" value="1"/>
</dbReference>
<protein>
    <recommendedName>
        <fullName evidence="2">DUF112 domain-containing protein</fullName>
    </recommendedName>
</protein>
<feature type="transmembrane region" description="Helical" evidence="1">
    <location>
        <begin position="563"/>
        <end position="590"/>
    </location>
</feature>
<dbReference type="EMBL" id="CP028475">
    <property type="protein sequence ID" value="AVW91346.1"/>
    <property type="molecule type" value="Genomic_DNA"/>
</dbReference>
<evidence type="ECO:0000256" key="1">
    <source>
        <dbReference type="SAM" id="Phobius"/>
    </source>
</evidence>
<feature type="domain" description="DUF112" evidence="2">
    <location>
        <begin position="13"/>
        <end position="431"/>
    </location>
</feature>
<dbReference type="AlphaFoldDB" id="A0A2R4M2I2"/>
<keyword evidence="1" id="KW-0472">Membrane</keyword>
<reference evidence="3 4" key="1">
    <citation type="submission" date="2018-03" db="EMBL/GenBank/DDBJ databases">
        <title>The Complete Genome of Celeribacter baekdonensis strain LH4, a Thiosulfate-Oxidizing Alphaproteobacterium Isolated from Gulf of Mexico Continental Slope Sediments.</title>
        <authorList>
            <person name="Flood B.E."/>
            <person name="Bailey J.V."/>
            <person name="Leprich D."/>
        </authorList>
    </citation>
    <scope>NUCLEOTIDE SEQUENCE [LARGE SCALE GENOMIC DNA]</scope>
    <source>
        <strain evidence="3 4">LH4</strain>
    </source>
</reference>